<evidence type="ECO:0000256" key="1">
    <source>
        <dbReference type="SAM" id="Coils"/>
    </source>
</evidence>
<dbReference type="InParanoid" id="W7X010"/>
<name>W7X010_TETTS</name>
<keyword evidence="4" id="KW-1185">Reference proteome</keyword>
<evidence type="ECO:0000313" key="3">
    <source>
        <dbReference type="EMBL" id="EWS72440.1"/>
    </source>
</evidence>
<feature type="compositionally biased region" description="Polar residues" evidence="2">
    <location>
        <begin position="937"/>
        <end position="947"/>
    </location>
</feature>
<dbReference type="GeneID" id="24441714"/>
<feature type="coiled-coil region" evidence="1">
    <location>
        <begin position="114"/>
        <end position="141"/>
    </location>
</feature>
<feature type="coiled-coil region" evidence="1">
    <location>
        <begin position="172"/>
        <end position="381"/>
    </location>
</feature>
<dbReference type="Proteomes" id="UP000009168">
    <property type="component" value="Unassembled WGS sequence"/>
</dbReference>
<feature type="region of interest" description="Disordered" evidence="2">
    <location>
        <begin position="923"/>
        <end position="953"/>
    </location>
</feature>
<reference evidence="4" key="1">
    <citation type="journal article" date="2006" name="PLoS Biol.">
        <title>Macronuclear genome sequence of the ciliate Tetrahymena thermophila, a model eukaryote.</title>
        <authorList>
            <person name="Eisen J.A."/>
            <person name="Coyne R.S."/>
            <person name="Wu M."/>
            <person name="Wu D."/>
            <person name="Thiagarajan M."/>
            <person name="Wortman J.R."/>
            <person name="Badger J.H."/>
            <person name="Ren Q."/>
            <person name="Amedeo P."/>
            <person name="Jones K.M."/>
            <person name="Tallon L.J."/>
            <person name="Delcher A.L."/>
            <person name="Salzberg S.L."/>
            <person name="Silva J.C."/>
            <person name="Haas B.J."/>
            <person name="Majoros W.H."/>
            <person name="Farzad M."/>
            <person name="Carlton J.M."/>
            <person name="Smith R.K. Jr."/>
            <person name="Garg J."/>
            <person name="Pearlman R.E."/>
            <person name="Karrer K.M."/>
            <person name="Sun L."/>
            <person name="Manning G."/>
            <person name="Elde N.C."/>
            <person name="Turkewitz A.P."/>
            <person name="Asai D.J."/>
            <person name="Wilkes D.E."/>
            <person name="Wang Y."/>
            <person name="Cai H."/>
            <person name="Collins K."/>
            <person name="Stewart B.A."/>
            <person name="Lee S.R."/>
            <person name="Wilamowska K."/>
            <person name="Weinberg Z."/>
            <person name="Ruzzo W.L."/>
            <person name="Wloga D."/>
            <person name="Gaertig J."/>
            <person name="Frankel J."/>
            <person name="Tsao C.-C."/>
            <person name="Gorovsky M.A."/>
            <person name="Keeling P.J."/>
            <person name="Waller R.F."/>
            <person name="Patron N.J."/>
            <person name="Cherry J.M."/>
            <person name="Stover N.A."/>
            <person name="Krieger C.J."/>
            <person name="del Toro C."/>
            <person name="Ryder H.F."/>
            <person name="Williamson S.C."/>
            <person name="Barbeau R.A."/>
            <person name="Hamilton E.P."/>
            <person name="Orias E."/>
        </authorList>
    </citation>
    <scope>NUCLEOTIDE SEQUENCE [LARGE SCALE GENOMIC DNA]</scope>
    <source>
        <strain evidence="4">SB210</strain>
    </source>
</reference>
<evidence type="ECO:0000313" key="4">
    <source>
        <dbReference type="Proteomes" id="UP000009168"/>
    </source>
</evidence>
<proteinExistence type="predicted"/>
<feature type="compositionally biased region" description="Polar residues" evidence="2">
    <location>
        <begin position="535"/>
        <end position="547"/>
    </location>
</feature>
<feature type="region of interest" description="Disordered" evidence="2">
    <location>
        <begin position="782"/>
        <end position="911"/>
    </location>
</feature>
<evidence type="ECO:0000256" key="2">
    <source>
        <dbReference type="SAM" id="MobiDB-lite"/>
    </source>
</evidence>
<protein>
    <submittedName>
        <fullName evidence="3">Uncharacterized protein</fullName>
    </submittedName>
</protein>
<sequence length="1002" mass="115757">MNKSSHKPIFEQKKVPQNPPFKPPQKQEQANPAAPSQPQGGGRSININTPEMIKKIELHILGKDSQVGPFSGYNSTVQSNTSLSSSRVYENPKENPLLASFVKELVSYEVNERYKILIERNQKLEEQLKTSHKRLEQLETSFQSQQELQSQGNNTIMDISEIHSVIGNNQQIEELTQNYTNIKQNVENLKKQLDEDIKQQVVTTLDNIQQKDSKMSQILEQMNQKYENKLQLIEQQIKVFSQGNGSNDKVDGVDEMTIKRLEAEQLQVQSELKQLKQLLEAHQQEQIQIINQNFDEKLKNINKEFEKLNKSITDMKQDIDSSIQERSLNTSILKDQTDYQKQIEILQKSIQELSLQKQAPTSELERENKDLKEKFFKYQRETSTQIEELRRLILSNPQMMMEASKGSFRRQATYGEEYGGVYDGSNFQMYQDFKNRQQSSDNDLVEIDTYGSMMNSKVSNQGDFEYKMQNNNKDLEYEMQRSITFGGQNNEDKNKQNQNQDQEWLQKYKQHEENVEELINKFSSNTFEVDENNDKPQQVSGNKTNPNLIPKNTDDISLRTKQLSQEMPERKKQDDIGGDVKASFDDMKINYDGIQSFIDNYQKQDSKLANLPKETESQYEVQQSQNQQDLPHELLQSEVSLTSGTSHEQILNSLGYKEQSEESNDNQVDIKMTQSTVSNNQPQIKISTQSQPINEIIEEEEQGETFVFDTKSKKFNNISPLTSPQKMTASQAMRKSQELKKDQLIEVNVHDLSFKDEDNKQIYESLCGSHKNIPLLDDQEIKETSSQKTNDIGDSQKSLDQRSSSRDLAYSIIVTQPPDQESIKIKQENQQNTQKEEPIQAQENQGQSNLKESQEKQKPQSIVSAPHPAKADDTIDDDEIQGEDDELEQSNKKVNETDSQIQENQEQPDQQFFVENRAEYVLSSNVQQGNEERESLQADTQSQDQGPQVQYEEEEEVVYQLDENGFLMDEKGNYILGDDGEMVKLGDDDIQYLRQTNMLEEF</sequence>
<dbReference type="RefSeq" id="XP_012655027.1">
    <property type="nucleotide sequence ID" value="XM_012799573.1"/>
</dbReference>
<dbReference type="EMBL" id="GG662519">
    <property type="protein sequence ID" value="EWS72440.1"/>
    <property type="molecule type" value="Genomic_DNA"/>
</dbReference>
<feature type="compositionally biased region" description="Acidic residues" evidence="2">
    <location>
        <begin position="874"/>
        <end position="888"/>
    </location>
</feature>
<feature type="region of interest" description="Disordered" evidence="2">
    <location>
        <begin position="1"/>
        <end position="47"/>
    </location>
</feature>
<gene>
    <name evidence="3" type="ORF">TTHERM_001106189</name>
</gene>
<accession>W7X010</accession>
<feature type="compositionally biased region" description="Polar residues" evidence="2">
    <location>
        <begin position="841"/>
        <end position="851"/>
    </location>
</feature>
<keyword evidence="1" id="KW-0175">Coiled coil</keyword>
<feature type="region of interest" description="Disordered" evidence="2">
    <location>
        <begin position="528"/>
        <end position="553"/>
    </location>
</feature>
<dbReference type="KEGG" id="tet:TTHERM_001106189"/>
<organism evidence="3 4">
    <name type="scientific">Tetrahymena thermophila (strain SB210)</name>
    <dbReference type="NCBI Taxonomy" id="312017"/>
    <lineage>
        <taxon>Eukaryota</taxon>
        <taxon>Sar</taxon>
        <taxon>Alveolata</taxon>
        <taxon>Ciliophora</taxon>
        <taxon>Intramacronucleata</taxon>
        <taxon>Oligohymenophorea</taxon>
        <taxon>Hymenostomatida</taxon>
        <taxon>Tetrahymenina</taxon>
        <taxon>Tetrahymenidae</taxon>
        <taxon>Tetrahymena</taxon>
    </lineage>
</organism>
<feature type="compositionally biased region" description="Polar residues" evidence="2">
    <location>
        <begin position="786"/>
        <end position="796"/>
    </location>
</feature>
<dbReference type="AlphaFoldDB" id="W7X010"/>
<feature type="compositionally biased region" description="Low complexity" evidence="2">
    <location>
        <begin position="900"/>
        <end position="911"/>
    </location>
</feature>